<proteinExistence type="predicted"/>
<gene>
    <name evidence="1" type="ORF">PoB_000551000</name>
</gene>
<protein>
    <submittedName>
        <fullName evidence="1">Uncharacterized protein</fullName>
    </submittedName>
</protein>
<comment type="caution">
    <text evidence="1">The sequence shown here is derived from an EMBL/GenBank/DDBJ whole genome shotgun (WGS) entry which is preliminary data.</text>
</comment>
<evidence type="ECO:0000313" key="1">
    <source>
        <dbReference type="EMBL" id="GFN79004.1"/>
    </source>
</evidence>
<name>A0AAV3Y879_9GAST</name>
<keyword evidence="2" id="KW-1185">Reference proteome</keyword>
<dbReference type="EMBL" id="BLXT01000624">
    <property type="protein sequence ID" value="GFN79004.1"/>
    <property type="molecule type" value="Genomic_DNA"/>
</dbReference>
<reference evidence="1 2" key="1">
    <citation type="journal article" date="2021" name="Elife">
        <title>Chloroplast acquisition without the gene transfer in kleptoplastic sea slugs, Plakobranchus ocellatus.</title>
        <authorList>
            <person name="Maeda T."/>
            <person name="Takahashi S."/>
            <person name="Yoshida T."/>
            <person name="Shimamura S."/>
            <person name="Takaki Y."/>
            <person name="Nagai Y."/>
            <person name="Toyoda A."/>
            <person name="Suzuki Y."/>
            <person name="Arimoto A."/>
            <person name="Ishii H."/>
            <person name="Satoh N."/>
            <person name="Nishiyama T."/>
            <person name="Hasebe M."/>
            <person name="Maruyama T."/>
            <person name="Minagawa J."/>
            <person name="Obokata J."/>
            <person name="Shigenobu S."/>
        </authorList>
    </citation>
    <scope>NUCLEOTIDE SEQUENCE [LARGE SCALE GENOMIC DNA]</scope>
</reference>
<organism evidence="1 2">
    <name type="scientific">Plakobranchus ocellatus</name>
    <dbReference type="NCBI Taxonomy" id="259542"/>
    <lineage>
        <taxon>Eukaryota</taxon>
        <taxon>Metazoa</taxon>
        <taxon>Spiralia</taxon>
        <taxon>Lophotrochozoa</taxon>
        <taxon>Mollusca</taxon>
        <taxon>Gastropoda</taxon>
        <taxon>Heterobranchia</taxon>
        <taxon>Euthyneura</taxon>
        <taxon>Panpulmonata</taxon>
        <taxon>Sacoglossa</taxon>
        <taxon>Placobranchoidea</taxon>
        <taxon>Plakobranchidae</taxon>
        <taxon>Plakobranchus</taxon>
    </lineage>
</organism>
<accession>A0AAV3Y879</accession>
<dbReference type="AlphaFoldDB" id="A0AAV3Y879"/>
<sequence length="117" mass="13139">MGSNAFLVIGGRPWLISYFRDTIVHTEIWDKNVHAFWTFLTVEALTELSVSFALTEFLGYVVSNSILAPVYANVNKVLNLTVPSKKKHQNPFGLAQLLRTIIPGFCLCDCSDVRDFS</sequence>
<dbReference type="Proteomes" id="UP000735302">
    <property type="component" value="Unassembled WGS sequence"/>
</dbReference>
<evidence type="ECO:0000313" key="2">
    <source>
        <dbReference type="Proteomes" id="UP000735302"/>
    </source>
</evidence>